<evidence type="ECO:0000313" key="2">
    <source>
        <dbReference type="Proteomes" id="UP000554482"/>
    </source>
</evidence>
<dbReference type="EMBL" id="JABWDY010011005">
    <property type="protein sequence ID" value="KAF5200232.1"/>
    <property type="molecule type" value="Genomic_DNA"/>
</dbReference>
<reference evidence="1 2" key="1">
    <citation type="submission" date="2020-06" db="EMBL/GenBank/DDBJ databases">
        <title>Transcriptomic and genomic resources for Thalictrum thalictroides and T. hernandezii: Facilitating candidate gene discovery in an emerging model plant lineage.</title>
        <authorList>
            <person name="Arias T."/>
            <person name="Riano-Pachon D.M."/>
            <person name="Di Stilio V.S."/>
        </authorList>
    </citation>
    <scope>NUCLEOTIDE SEQUENCE [LARGE SCALE GENOMIC DNA]</scope>
    <source>
        <strain evidence="2">cv. WT478/WT964</strain>
        <tissue evidence="1">Leaves</tissue>
    </source>
</reference>
<evidence type="ECO:0000313" key="1">
    <source>
        <dbReference type="EMBL" id="KAF5200232.1"/>
    </source>
</evidence>
<accession>A0A7J6WVX6</accession>
<proteinExistence type="predicted"/>
<gene>
    <name evidence="1" type="ORF">FRX31_010182</name>
</gene>
<sequence>MNKVILNAAVSPINTRSVDKDEKDLTHMTYKINLITDKWVYKIKNAVKKTKIALTLEKKLKEEEEKELVARAAAVNGAGTSSVANKDTEVAEALIDNEIEG</sequence>
<dbReference type="AlphaFoldDB" id="A0A7J6WVX6"/>
<dbReference type="Proteomes" id="UP000554482">
    <property type="component" value="Unassembled WGS sequence"/>
</dbReference>
<protein>
    <submittedName>
        <fullName evidence="1">Uncharacterized protein</fullName>
    </submittedName>
</protein>
<organism evidence="1 2">
    <name type="scientific">Thalictrum thalictroides</name>
    <name type="common">Rue-anemone</name>
    <name type="synonym">Anemone thalictroides</name>
    <dbReference type="NCBI Taxonomy" id="46969"/>
    <lineage>
        <taxon>Eukaryota</taxon>
        <taxon>Viridiplantae</taxon>
        <taxon>Streptophyta</taxon>
        <taxon>Embryophyta</taxon>
        <taxon>Tracheophyta</taxon>
        <taxon>Spermatophyta</taxon>
        <taxon>Magnoliopsida</taxon>
        <taxon>Ranunculales</taxon>
        <taxon>Ranunculaceae</taxon>
        <taxon>Thalictroideae</taxon>
        <taxon>Thalictrum</taxon>
    </lineage>
</organism>
<keyword evidence="2" id="KW-1185">Reference proteome</keyword>
<name>A0A7J6WVX6_THATH</name>
<comment type="caution">
    <text evidence="1">The sequence shown here is derived from an EMBL/GenBank/DDBJ whole genome shotgun (WGS) entry which is preliminary data.</text>
</comment>